<feature type="compositionally biased region" description="Polar residues" evidence="1">
    <location>
        <begin position="166"/>
        <end position="182"/>
    </location>
</feature>
<dbReference type="Proteomes" id="UP000235371">
    <property type="component" value="Unassembled WGS sequence"/>
</dbReference>
<keyword evidence="3" id="KW-1185">Reference proteome</keyword>
<feature type="compositionally biased region" description="Polar residues" evidence="1">
    <location>
        <begin position="127"/>
        <end position="141"/>
    </location>
</feature>
<dbReference type="GeneID" id="36578699"/>
<name>A0A2J6TS27_9HELO</name>
<dbReference type="OrthoDB" id="3514161at2759"/>
<dbReference type="InParanoid" id="A0A2J6TS27"/>
<evidence type="ECO:0000256" key="1">
    <source>
        <dbReference type="SAM" id="MobiDB-lite"/>
    </source>
</evidence>
<protein>
    <submittedName>
        <fullName evidence="2">Uncharacterized protein</fullName>
    </submittedName>
</protein>
<feature type="region of interest" description="Disordered" evidence="1">
    <location>
        <begin position="155"/>
        <end position="190"/>
    </location>
</feature>
<dbReference type="AlphaFoldDB" id="A0A2J6TS27"/>
<proteinExistence type="predicted"/>
<evidence type="ECO:0000313" key="2">
    <source>
        <dbReference type="EMBL" id="PMD65812.1"/>
    </source>
</evidence>
<reference evidence="2 3" key="1">
    <citation type="submission" date="2016-04" db="EMBL/GenBank/DDBJ databases">
        <title>A degradative enzymes factory behind the ericoid mycorrhizal symbiosis.</title>
        <authorList>
            <consortium name="DOE Joint Genome Institute"/>
            <person name="Martino E."/>
            <person name="Morin E."/>
            <person name="Grelet G."/>
            <person name="Kuo A."/>
            <person name="Kohler A."/>
            <person name="Daghino S."/>
            <person name="Barry K."/>
            <person name="Choi C."/>
            <person name="Cichocki N."/>
            <person name="Clum A."/>
            <person name="Copeland A."/>
            <person name="Hainaut M."/>
            <person name="Haridas S."/>
            <person name="Labutti K."/>
            <person name="Lindquist E."/>
            <person name="Lipzen A."/>
            <person name="Khouja H.-R."/>
            <person name="Murat C."/>
            <person name="Ohm R."/>
            <person name="Olson A."/>
            <person name="Spatafora J."/>
            <person name="Veneault-Fourrey C."/>
            <person name="Henrissat B."/>
            <person name="Grigoriev I."/>
            <person name="Martin F."/>
            <person name="Perotto S."/>
        </authorList>
    </citation>
    <scope>NUCLEOTIDE SEQUENCE [LARGE SCALE GENOMIC DNA]</scope>
    <source>
        <strain evidence="2 3">E</strain>
    </source>
</reference>
<feature type="compositionally biased region" description="Low complexity" evidence="1">
    <location>
        <begin position="109"/>
        <end position="120"/>
    </location>
</feature>
<organism evidence="2 3">
    <name type="scientific">Hyaloscypha bicolor E</name>
    <dbReference type="NCBI Taxonomy" id="1095630"/>
    <lineage>
        <taxon>Eukaryota</taxon>
        <taxon>Fungi</taxon>
        <taxon>Dikarya</taxon>
        <taxon>Ascomycota</taxon>
        <taxon>Pezizomycotina</taxon>
        <taxon>Leotiomycetes</taxon>
        <taxon>Helotiales</taxon>
        <taxon>Hyaloscyphaceae</taxon>
        <taxon>Hyaloscypha</taxon>
        <taxon>Hyaloscypha bicolor</taxon>
    </lineage>
</organism>
<evidence type="ECO:0000313" key="3">
    <source>
        <dbReference type="Proteomes" id="UP000235371"/>
    </source>
</evidence>
<dbReference type="RefSeq" id="XP_024742716.1">
    <property type="nucleotide sequence ID" value="XM_024870617.1"/>
</dbReference>
<dbReference type="EMBL" id="KZ613745">
    <property type="protein sequence ID" value="PMD65812.1"/>
    <property type="molecule type" value="Genomic_DNA"/>
</dbReference>
<sequence>MCIKHIKKYTQCPHTGVKIEHCEIYKANPDACHKKEKCPETINGHCRKCGGGPQPEPVITYVDFETISSWNRESASSIETPSSLNSGVELMRKGSQKAVGGVKRFIGSITSNRSSGGSSSLLDAVSETESPSRGENTASYPSTIELLAESKAVDTSTSHAKRWQGPTESSSGHILSSSNTTGGMHEIQPSHGRDIETASAVTTWTKIIVKASGIQDSGRAGVSQADGVLYQQEVDVSQFNVVMSQSRLEELAKADERLARVRDERGYINFNIV</sequence>
<gene>
    <name evidence="2" type="ORF">K444DRAFT_153511</name>
</gene>
<accession>A0A2J6TS27</accession>
<feature type="region of interest" description="Disordered" evidence="1">
    <location>
        <begin position="109"/>
        <end position="141"/>
    </location>
</feature>